<dbReference type="EMBL" id="MH540083">
    <property type="protein sequence ID" value="AXF42098.1"/>
    <property type="molecule type" value="Genomic_DNA"/>
</dbReference>
<feature type="compositionally biased region" description="Polar residues" evidence="1">
    <location>
        <begin position="265"/>
        <end position="284"/>
    </location>
</feature>
<sequence length="1207" mass="133177">MEITSSIADKLVDQDAQTLEEIEAHNQQLEQPTAPEEAPKDEFSDLGDVVREIGSAVVGGLQQTGSDIVTLPERAIDMAQGEDVGSEEYRPDTDIFGAFENPIETRTWWGGVLKTLVNYGSLAFVPIPGARVGKVASATTKLGQLGRGALVGAKVDLIASGSQEENASAVLAEHFPFLETPLATKKTDHPAMKTLKNVVEGMGIGAAVDGLVMAVKGLKGADEVLARNKSVEDQTTAKGIDEARETPAEFRGSKNKPIADPPQGAHTSTGSAGDVNKQLSTTRNELGAEMGSTDSLTRPIELDRIGKGNPDLAAGEVKRIMEDFMSTDYVVREVAKAKEMGVPLHDVWADATASMKEMFEGRLRTDLTTREWADDFYKQGIKRKVKLEDGSFEEIEIMDPNMIPANDLLRGSLLKEIRDLGIAGRELQDLFDLGDTDGPAKALFDKFASLTAIAARSRRFAGYDLASIKGVDGIPKKADFEKAVYEDVQNSIDAFRTAFQMAGESGDNELFKAYMEAASYMDDVTNLNDLDNFFRKKLRGGEFNGKKKTGELVKELEGVMIHSVLSGPKTPVRAIMGTASAAFLRPMATALGATMTGDVVTRKASLAALNGMVTMLPEAFTLFKTKLNGYFSGDIASVKSRYVERTKQDLQWKMYGDWAEKRGTEADKAVFRFANMARSMNDSNFLTYSTKIMAATDDVFGHLLARGKMRERAMRDALEQASKGDITEITPAILKKAEDKFAKQILDDEGNIIDDAVKFAKREATLTQDLEGFSKGLETLFNQNPWAKPFFLFARTGVNGLQLTAKYTPGFNFLVKEFNDIAFAGVKEVEAGNLTKYGISTFEELQNAKALQRGRLAMGSAVITMASMMWMSGNMTGDGPTDRQMRQSWIDAGYKTRTFTLGGVEVGYEAFEPFNQIMSTVANIGDHSLLMGDEWTQDQLLKVAMVVGQSAASKSYLTGLQQFVDLFSGQPGQHNRIIASLMNNTLPMSSMRNELGKLFTPYMRELDSGIADSIRNRNLISEKLTDEPLPIKYDMLNGRPIKDHDFITRAFNMFSPVQFNLDQGPGRKMLFRSNYDTRLSVYSAPDNTDLSKLPGVRSKFMKAIGDQNLEAQLNELARDPRMQASIRKMERDRAGGNRDYEPMKAYYHTAVLKNLFNTARKRAWAMISNEPDVRAAIVESRQERIENRLSRQETTYGPFDQVLNMAK</sequence>
<keyword evidence="3" id="KW-1185">Reference proteome</keyword>
<evidence type="ECO:0000313" key="2">
    <source>
        <dbReference type="EMBL" id="AXF42098.1"/>
    </source>
</evidence>
<feature type="region of interest" description="Disordered" evidence="1">
    <location>
        <begin position="230"/>
        <end position="308"/>
    </location>
</feature>
<accession>A0A345AYB8</accession>
<reference evidence="2" key="1">
    <citation type="submission" date="2018-06" db="EMBL/GenBank/DDBJ databases">
        <authorList>
            <person name="Zhirakovskaya E."/>
        </authorList>
    </citation>
    <scope>NUCLEOTIDE SEQUENCE [LARGE SCALE GENOMIC DNA]</scope>
</reference>
<proteinExistence type="predicted"/>
<protein>
    <submittedName>
        <fullName evidence="2">Internal core protein</fullName>
    </submittedName>
</protein>
<gene>
    <name evidence="2" type="ORF">STIP37_38</name>
</gene>
<organism evidence="2">
    <name type="scientific">Synechococcus T7-like phage S-TIP37</name>
    <dbReference type="NCBI Taxonomy" id="1332145"/>
    <lineage>
        <taxon>Viruses</taxon>
        <taxon>Duplodnaviria</taxon>
        <taxon>Heunggongvirae</taxon>
        <taxon>Uroviricota</taxon>
        <taxon>Caudoviricetes</taxon>
        <taxon>Autographivirales</taxon>
        <taxon>Sechaudvirinae</taxon>
        <taxon>Igirivirus</taxon>
        <taxon>Igirivirus STIP37</taxon>
    </lineage>
</organism>
<name>A0A345AYB8_9CAUD</name>
<dbReference type="Proteomes" id="UP000255828">
    <property type="component" value="Segment"/>
</dbReference>
<feature type="compositionally biased region" description="Basic and acidic residues" evidence="1">
    <location>
        <begin position="239"/>
        <end position="252"/>
    </location>
</feature>
<evidence type="ECO:0000256" key="1">
    <source>
        <dbReference type="SAM" id="MobiDB-lite"/>
    </source>
</evidence>
<evidence type="ECO:0000313" key="3">
    <source>
        <dbReference type="Proteomes" id="UP000255828"/>
    </source>
</evidence>